<reference evidence="3" key="1">
    <citation type="journal article" date="2019" name="Int. J. Syst. Evol. Microbiol.">
        <title>The Global Catalogue of Microorganisms (GCM) 10K type strain sequencing project: providing services to taxonomists for standard genome sequencing and annotation.</title>
        <authorList>
            <consortium name="The Broad Institute Genomics Platform"/>
            <consortium name="The Broad Institute Genome Sequencing Center for Infectious Disease"/>
            <person name="Wu L."/>
            <person name="Ma J."/>
        </authorList>
    </citation>
    <scope>NUCLEOTIDE SEQUENCE [LARGE SCALE GENOMIC DNA]</scope>
    <source>
        <strain evidence="3">SYNS20</strain>
    </source>
</reference>
<dbReference type="RefSeq" id="WP_381836821.1">
    <property type="nucleotide sequence ID" value="NZ_JBHTCF010000016.1"/>
</dbReference>
<feature type="region of interest" description="Disordered" evidence="1">
    <location>
        <begin position="1"/>
        <end position="56"/>
    </location>
</feature>
<name>A0ABW2JTJ9_9ACTN</name>
<gene>
    <name evidence="2" type="ORF">ACFQVC_31095</name>
</gene>
<protein>
    <submittedName>
        <fullName evidence="2">Uncharacterized protein</fullName>
    </submittedName>
</protein>
<organism evidence="2 3">
    <name type="scientific">Streptomyces monticola</name>
    <dbReference type="NCBI Taxonomy" id="2666263"/>
    <lineage>
        <taxon>Bacteria</taxon>
        <taxon>Bacillati</taxon>
        <taxon>Actinomycetota</taxon>
        <taxon>Actinomycetes</taxon>
        <taxon>Kitasatosporales</taxon>
        <taxon>Streptomycetaceae</taxon>
        <taxon>Streptomyces</taxon>
    </lineage>
</organism>
<proteinExistence type="predicted"/>
<comment type="caution">
    <text evidence="2">The sequence shown here is derived from an EMBL/GenBank/DDBJ whole genome shotgun (WGS) entry which is preliminary data.</text>
</comment>
<dbReference type="Proteomes" id="UP001596523">
    <property type="component" value="Unassembled WGS sequence"/>
</dbReference>
<sequence>MTYDPERAQQPATAGSPEPAQRHTPQAPHAESARAPHESGINAGAPGRNQATMLIPQGDRDKLTMRLQHALSTFVENPRQAVQEADSTFDEAATQLADALTERRRTLRAGWQDQDTEAQTEELRLALRQYQEATERLLHV</sequence>
<dbReference type="EMBL" id="JBHTCF010000016">
    <property type="protein sequence ID" value="MFC7308650.1"/>
    <property type="molecule type" value="Genomic_DNA"/>
</dbReference>
<evidence type="ECO:0000313" key="2">
    <source>
        <dbReference type="EMBL" id="MFC7308650.1"/>
    </source>
</evidence>
<accession>A0ABW2JTJ9</accession>
<evidence type="ECO:0000256" key="1">
    <source>
        <dbReference type="SAM" id="MobiDB-lite"/>
    </source>
</evidence>
<evidence type="ECO:0000313" key="3">
    <source>
        <dbReference type="Proteomes" id="UP001596523"/>
    </source>
</evidence>
<keyword evidence="3" id="KW-1185">Reference proteome</keyword>